<keyword evidence="1" id="KW-1133">Transmembrane helix</keyword>
<proteinExistence type="predicted"/>
<dbReference type="Proteomes" id="UP000078546">
    <property type="component" value="Unassembled WGS sequence"/>
</dbReference>
<name>A0A1A8XE00_PLAOA</name>
<feature type="transmembrane region" description="Helical" evidence="1">
    <location>
        <begin position="234"/>
        <end position="253"/>
    </location>
</feature>
<evidence type="ECO:0000313" key="3">
    <source>
        <dbReference type="Proteomes" id="UP000078546"/>
    </source>
</evidence>
<dbReference type="InterPro" id="IPR008780">
    <property type="entry name" value="Plasmodium_Vir"/>
</dbReference>
<reference evidence="3" key="1">
    <citation type="submission" date="2016-05" db="EMBL/GenBank/DDBJ databases">
        <authorList>
            <person name="Naeem Raeece"/>
        </authorList>
    </citation>
    <scope>NUCLEOTIDE SEQUENCE [LARGE SCALE GENOMIC DNA]</scope>
</reference>
<sequence>MYLSHRYENYLSHKDYNDYKKKLTNFRWSSKAVSDQSCFNVGNEGITEHSDISEHFKKLQQYLDYYRNKMNECKSNKCCIYINYWLNDQLRSNNNSLNISHFDFYTKYMACYGSKNNKFCESYIYPMQEEFNFKKELYDLYDAYDNYSPLKKIKDSSHVYAEIFIKKHNEIVNKCNYKENNDMCYELQVVRESFEKDKVETLEVFHGDLPELLQIPDPYASEKVKASELSHHTFPIQFLPGIIGIVILLLFSYKFTPFGSLIRTLINSNNNILNNLEEKTQEFLNNSKRGNIIYEKRQYNIAYNTVDSF</sequence>
<keyword evidence="1" id="KW-0472">Membrane</keyword>
<organism evidence="2 3">
    <name type="scientific">Plasmodium ovale curtisi</name>
    <dbReference type="NCBI Taxonomy" id="864141"/>
    <lineage>
        <taxon>Eukaryota</taxon>
        <taxon>Sar</taxon>
        <taxon>Alveolata</taxon>
        <taxon>Apicomplexa</taxon>
        <taxon>Aconoidasida</taxon>
        <taxon>Haemosporida</taxon>
        <taxon>Plasmodiidae</taxon>
        <taxon>Plasmodium</taxon>
        <taxon>Plasmodium (Plasmodium)</taxon>
    </lineage>
</organism>
<dbReference type="Pfam" id="PF05795">
    <property type="entry name" value="Plasmodium_Vir"/>
    <property type="match status" value="1"/>
</dbReference>
<gene>
    <name evidence="2" type="ORF">POVCU1_072970</name>
</gene>
<evidence type="ECO:0000313" key="2">
    <source>
        <dbReference type="EMBL" id="SBT02095.1"/>
    </source>
</evidence>
<accession>A0A1A8XE00</accession>
<protein>
    <submittedName>
        <fullName evidence="2">PIR Superfamily Protein</fullName>
    </submittedName>
</protein>
<dbReference type="EMBL" id="FLQV01003066">
    <property type="protein sequence ID" value="SBT02095.1"/>
    <property type="molecule type" value="Genomic_DNA"/>
</dbReference>
<evidence type="ECO:0000256" key="1">
    <source>
        <dbReference type="SAM" id="Phobius"/>
    </source>
</evidence>
<keyword evidence="1" id="KW-0812">Transmembrane</keyword>
<dbReference type="AlphaFoldDB" id="A0A1A8XE00"/>